<dbReference type="EMBL" id="BJNE01000002">
    <property type="protein sequence ID" value="GEC11497.1"/>
    <property type="molecule type" value="Genomic_DNA"/>
</dbReference>
<keyword evidence="3" id="KW-1185">Reference proteome</keyword>
<organism evidence="2 3">
    <name type="scientific">Glutamicibacter nicotianae</name>
    <name type="common">Arthrobacter nicotianae</name>
    <dbReference type="NCBI Taxonomy" id="37929"/>
    <lineage>
        <taxon>Bacteria</taxon>
        <taxon>Bacillati</taxon>
        <taxon>Actinomycetota</taxon>
        <taxon>Actinomycetes</taxon>
        <taxon>Micrococcales</taxon>
        <taxon>Micrococcaceae</taxon>
        <taxon>Glutamicibacter</taxon>
    </lineage>
</organism>
<dbReference type="Proteomes" id="UP000316242">
    <property type="component" value="Unassembled WGS sequence"/>
</dbReference>
<evidence type="ECO:0000313" key="2">
    <source>
        <dbReference type="EMBL" id="GEC11497.1"/>
    </source>
</evidence>
<gene>
    <name evidence="2" type="ORF">ANI01nite_07000</name>
</gene>
<protein>
    <submittedName>
        <fullName evidence="2">Uncharacterized protein</fullName>
    </submittedName>
</protein>
<evidence type="ECO:0000313" key="3">
    <source>
        <dbReference type="Proteomes" id="UP000316242"/>
    </source>
</evidence>
<comment type="caution">
    <text evidence="2">The sequence shown here is derived from an EMBL/GenBank/DDBJ whole genome shotgun (WGS) entry which is preliminary data.</text>
</comment>
<name>A0ABQ0RI80_GLUNI</name>
<reference evidence="2 3" key="1">
    <citation type="submission" date="2019-06" db="EMBL/GenBank/DDBJ databases">
        <title>Whole genome shotgun sequence of Glutamicibacter nicotianae NBRC 14234.</title>
        <authorList>
            <person name="Hosoyama A."/>
            <person name="Uohara A."/>
            <person name="Ohji S."/>
            <person name="Ichikawa N."/>
        </authorList>
    </citation>
    <scope>NUCLEOTIDE SEQUENCE [LARGE SCALE GENOMIC DNA]</scope>
    <source>
        <strain evidence="2 3">NBRC 14234</strain>
    </source>
</reference>
<evidence type="ECO:0000256" key="1">
    <source>
        <dbReference type="SAM" id="MobiDB-lite"/>
    </source>
</evidence>
<sequence>MRTGDLDVAQAPAPKDSDFSLDPRLLRENPLLEEAMRRAGFLPGSQPGAWLDKDGIPVDLMVPEIFAGPSRRSVRIPPHDKLSARKARGIEATTVDFDVLEIGALDARDTRCILAKLAGPAALLVAKIHKITERLDTPTRLNDKDAHDSYRILRSIETMELRDRFAVLLEDSVSRDTTIEALQSLNSNFAEGPNAPGPVMAGRAESGLGDPQQVALSTAFLAEDLLKALADIGFSTGSS</sequence>
<feature type="region of interest" description="Disordered" evidence="1">
    <location>
        <begin position="1"/>
        <end position="22"/>
    </location>
</feature>
<accession>A0ABQ0RI80</accession>
<proteinExistence type="predicted"/>